<evidence type="ECO:0000256" key="7">
    <source>
        <dbReference type="ARBA" id="ARBA00022679"/>
    </source>
</evidence>
<dbReference type="SUPFAM" id="SSF53697">
    <property type="entry name" value="SIS domain"/>
    <property type="match status" value="1"/>
</dbReference>
<dbReference type="FunFam" id="3.40.50.10490:FF:000001">
    <property type="entry name" value="Glutamine--fructose-6-phosphate aminotransferase [isomerizing]"/>
    <property type="match status" value="1"/>
</dbReference>
<dbReference type="CDD" id="cd00714">
    <property type="entry name" value="GFAT"/>
    <property type="match status" value="1"/>
</dbReference>
<dbReference type="InterPro" id="IPR017932">
    <property type="entry name" value="GATase_2_dom"/>
</dbReference>
<dbReference type="InterPro" id="IPR035490">
    <property type="entry name" value="GlmS/FrlB_SIS"/>
</dbReference>
<dbReference type="GO" id="GO:0005737">
    <property type="term" value="C:cytoplasm"/>
    <property type="evidence" value="ECO:0007669"/>
    <property type="project" value="UniProtKB-SubCell"/>
</dbReference>
<dbReference type="AlphaFoldDB" id="A0A1G2PE76"/>
<keyword evidence="9" id="KW-0315">Glutamine amidotransferase</keyword>
<dbReference type="PANTHER" id="PTHR10937">
    <property type="entry name" value="GLUCOSAMINE--FRUCTOSE-6-PHOSPHATE AMINOTRANSFERASE, ISOMERIZING"/>
    <property type="match status" value="1"/>
</dbReference>
<evidence type="ECO:0000256" key="3">
    <source>
        <dbReference type="ARBA" id="ARBA00012916"/>
    </source>
</evidence>
<accession>A0A1G2PE76</accession>
<keyword evidence="8" id="KW-0677">Repeat</keyword>
<evidence type="ECO:0000313" key="13">
    <source>
        <dbReference type="EMBL" id="OHA46593.1"/>
    </source>
</evidence>
<dbReference type="InterPro" id="IPR001347">
    <property type="entry name" value="SIS_dom"/>
</dbReference>
<dbReference type="PROSITE" id="PS51464">
    <property type="entry name" value="SIS"/>
    <property type="match status" value="2"/>
</dbReference>
<dbReference type="FunFam" id="3.40.50.10490:FF:000002">
    <property type="entry name" value="Glutamine--fructose-6-phosphate aminotransferase [isomerizing]"/>
    <property type="match status" value="1"/>
</dbReference>
<comment type="caution">
    <text evidence="13">The sequence shown here is derived from an EMBL/GenBank/DDBJ whole genome shotgun (WGS) entry which is preliminary data.</text>
</comment>
<comment type="subcellular location">
    <subcellularLocation>
        <location evidence="2 10">Cytoplasm</location>
    </subcellularLocation>
</comment>
<dbReference type="GO" id="GO:0046349">
    <property type="term" value="P:amino sugar biosynthetic process"/>
    <property type="evidence" value="ECO:0007669"/>
    <property type="project" value="UniProtKB-ARBA"/>
</dbReference>
<comment type="catalytic activity">
    <reaction evidence="1 10">
        <text>D-fructose 6-phosphate + L-glutamine = D-glucosamine 6-phosphate + L-glutamate</text>
        <dbReference type="Rhea" id="RHEA:13237"/>
        <dbReference type="ChEBI" id="CHEBI:29985"/>
        <dbReference type="ChEBI" id="CHEBI:58359"/>
        <dbReference type="ChEBI" id="CHEBI:58725"/>
        <dbReference type="ChEBI" id="CHEBI:61527"/>
        <dbReference type="EC" id="2.6.1.16"/>
    </reaction>
</comment>
<dbReference type="GO" id="GO:0006002">
    <property type="term" value="P:fructose 6-phosphate metabolic process"/>
    <property type="evidence" value="ECO:0007669"/>
    <property type="project" value="TreeGrafter"/>
</dbReference>
<evidence type="ECO:0000259" key="12">
    <source>
        <dbReference type="PROSITE" id="PS51464"/>
    </source>
</evidence>
<evidence type="ECO:0000259" key="11">
    <source>
        <dbReference type="PROSITE" id="PS51278"/>
    </source>
</evidence>
<evidence type="ECO:0000256" key="2">
    <source>
        <dbReference type="ARBA" id="ARBA00004496"/>
    </source>
</evidence>
<feature type="domain" description="SIS" evidence="12">
    <location>
        <begin position="460"/>
        <end position="601"/>
    </location>
</feature>
<dbReference type="PROSITE" id="PS51278">
    <property type="entry name" value="GATASE_TYPE_2"/>
    <property type="match status" value="1"/>
</dbReference>
<dbReference type="GO" id="GO:0097367">
    <property type="term" value="F:carbohydrate derivative binding"/>
    <property type="evidence" value="ECO:0007669"/>
    <property type="project" value="InterPro"/>
</dbReference>
<dbReference type="FunFam" id="3.60.20.10:FF:000006">
    <property type="entry name" value="Glutamine--fructose-6-phosphate aminotransferase [isomerizing]"/>
    <property type="match status" value="1"/>
</dbReference>
<keyword evidence="6 10" id="KW-0032">Aminotransferase</keyword>
<dbReference type="GO" id="GO:0004360">
    <property type="term" value="F:glutamine-fructose-6-phosphate transaminase (isomerizing) activity"/>
    <property type="evidence" value="ECO:0007669"/>
    <property type="project" value="UniProtKB-UniRule"/>
</dbReference>
<evidence type="ECO:0000256" key="9">
    <source>
        <dbReference type="ARBA" id="ARBA00022962"/>
    </source>
</evidence>
<proteinExistence type="inferred from homology"/>
<dbReference type="EC" id="2.6.1.16" evidence="3 10"/>
<feature type="initiator methionine" description="Removed" evidence="10">
    <location>
        <position position="1"/>
    </location>
</feature>
<evidence type="ECO:0000256" key="10">
    <source>
        <dbReference type="HAMAP-Rule" id="MF_00164"/>
    </source>
</evidence>
<dbReference type="NCBIfam" id="NF001484">
    <property type="entry name" value="PRK00331.1"/>
    <property type="match status" value="1"/>
</dbReference>
<evidence type="ECO:0000313" key="14">
    <source>
        <dbReference type="Proteomes" id="UP000178869"/>
    </source>
</evidence>
<dbReference type="InterPro" id="IPR035466">
    <property type="entry name" value="GlmS/AgaS_SIS"/>
</dbReference>
<evidence type="ECO:0000256" key="1">
    <source>
        <dbReference type="ARBA" id="ARBA00001031"/>
    </source>
</evidence>
<feature type="domain" description="SIS" evidence="12">
    <location>
        <begin position="287"/>
        <end position="428"/>
    </location>
</feature>
<keyword evidence="7 10" id="KW-0808">Transferase</keyword>
<dbReference type="Proteomes" id="UP000178869">
    <property type="component" value="Unassembled WGS sequence"/>
</dbReference>
<evidence type="ECO:0000256" key="6">
    <source>
        <dbReference type="ARBA" id="ARBA00022576"/>
    </source>
</evidence>
<dbReference type="InterPro" id="IPR046348">
    <property type="entry name" value="SIS_dom_sf"/>
</dbReference>
<dbReference type="Pfam" id="PF13522">
    <property type="entry name" value="GATase_6"/>
    <property type="match status" value="1"/>
</dbReference>
<evidence type="ECO:0000256" key="5">
    <source>
        <dbReference type="ARBA" id="ARBA00022490"/>
    </source>
</evidence>
<name>A0A1G2PE76_9BACT</name>
<evidence type="ECO:0000256" key="4">
    <source>
        <dbReference type="ARBA" id="ARBA00016090"/>
    </source>
</evidence>
<sequence>MCGIVGYIGNKQATPIVMDGLKRLEYRGYDSAGIAVHNIGEPIKFLKNAGRVAKLESEVNKSVPLGTVAIGHTRWATHGVPNDINAHPHTDCTGKIFIVHNGIIENYIPIKNELMASGHKFSSDTDTEVLAHLIESLFRGTLEDAIAQALARVRGTYALAVISEGDPQKIVAARNSSPLLIGIGDGETLLASDPSAVIAATKKVIFIEDGEMATLTSEGFRIKDLGGEDLVKRLVEIPWTLEEAEKSGHPHFMHKEIFEGPEVIQNTMRGRVMADQGLVKLGGLEDIAKRLSETNRIILTGMGTAYHAALIGEYLFEELAGVPCEVEYAAEFRYRNPILNDRSHTVLIAVSQSGETADTLAAVREAKRRNVLTMGIVNVVGSSVARETDAGIYNHAGPEIAVASTKAFLSQLIVLNMLAVFMGRMRNLEVSRAKELLNELITIPEKINQILAQEQFFAQLANWLKDAEHIFFLGRKYNFPVALEGALKLKEVSYLHAEGYNAAEMKHGPIALIDSSFPTIAIVPQDSVYEKTISNLEEIKARGGPILAIATEGDEHILKVADTAIFIPKVLEPLSPILTTVPLHLLAYHTAVARGCDVDKPRNLAKSVTVE</sequence>
<dbReference type="NCBIfam" id="TIGR01135">
    <property type="entry name" value="glmS"/>
    <property type="match status" value="1"/>
</dbReference>
<dbReference type="HAMAP" id="MF_00164">
    <property type="entry name" value="GlmS"/>
    <property type="match status" value="1"/>
</dbReference>
<dbReference type="GO" id="GO:0006487">
    <property type="term" value="P:protein N-linked glycosylation"/>
    <property type="evidence" value="ECO:0007669"/>
    <property type="project" value="TreeGrafter"/>
</dbReference>
<dbReference type="InterPro" id="IPR047084">
    <property type="entry name" value="GFAT_N"/>
</dbReference>
<dbReference type="Gene3D" id="3.40.50.10490">
    <property type="entry name" value="Glucose-6-phosphate isomerase like protein, domain 1"/>
    <property type="match status" value="2"/>
</dbReference>
<dbReference type="Pfam" id="PF01380">
    <property type="entry name" value="SIS"/>
    <property type="match status" value="2"/>
</dbReference>
<dbReference type="GO" id="GO:0005975">
    <property type="term" value="P:carbohydrate metabolic process"/>
    <property type="evidence" value="ECO:0007669"/>
    <property type="project" value="UniProtKB-UniRule"/>
</dbReference>
<reference evidence="13 14" key="1">
    <citation type="journal article" date="2016" name="Nat. Commun.">
        <title>Thousands of microbial genomes shed light on interconnected biogeochemical processes in an aquifer system.</title>
        <authorList>
            <person name="Anantharaman K."/>
            <person name="Brown C.T."/>
            <person name="Hug L.A."/>
            <person name="Sharon I."/>
            <person name="Castelle C.J."/>
            <person name="Probst A.J."/>
            <person name="Thomas B.C."/>
            <person name="Singh A."/>
            <person name="Wilkins M.J."/>
            <person name="Karaoz U."/>
            <person name="Brodie E.L."/>
            <person name="Williams K.H."/>
            <person name="Hubbard S.S."/>
            <person name="Banfield J.F."/>
        </authorList>
    </citation>
    <scope>NUCLEOTIDE SEQUENCE [LARGE SCALE GENOMIC DNA]</scope>
</reference>
<dbReference type="CDD" id="cd05008">
    <property type="entry name" value="SIS_GlmS_GlmD_1"/>
    <property type="match status" value="1"/>
</dbReference>
<feature type="domain" description="Glutamine amidotransferase type-2" evidence="11">
    <location>
        <begin position="2"/>
        <end position="218"/>
    </location>
</feature>
<dbReference type="GO" id="GO:0006047">
    <property type="term" value="P:UDP-N-acetylglucosamine metabolic process"/>
    <property type="evidence" value="ECO:0007669"/>
    <property type="project" value="TreeGrafter"/>
</dbReference>
<dbReference type="PANTHER" id="PTHR10937:SF0">
    <property type="entry name" value="GLUTAMINE--FRUCTOSE-6-PHOSPHATE TRANSAMINASE (ISOMERIZING)"/>
    <property type="match status" value="1"/>
</dbReference>
<comment type="function">
    <text evidence="10">Catalyzes the first step in hexosamine metabolism, converting fructose-6P into glucosamine-6P using glutamine as a nitrogen source.</text>
</comment>
<protein>
    <recommendedName>
        <fullName evidence="4 10">Glutamine--fructose-6-phosphate aminotransferase [isomerizing]</fullName>
        <ecNumber evidence="3 10">2.6.1.16</ecNumber>
    </recommendedName>
    <alternativeName>
        <fullName evidence="10">D-fructose-6-phosphate amidotransferase</fullName>
    </alternativeName>
    <alternativeName>
        <fullName evidence="10">GFAT</fullName>
    </alternativeName>
    <alternativeName>
        <fullName evidence="10">Glucosamine-6-phosphate synthase</fullName>
    </alternativeName>
    <alternativeName>
        <fullName evidence="10">Hexosephosphate aminotransferase</fullName>
    </alternativeName>
    <alternativeName>
        <fullName evidence="10">L-glutamine--D-fructose-6-phosphate amidotransferase</fullName>
    </alternativeName>
</protein>
<dbReference type="CDD" id="cd05009">
    <property type="entry name" value="SIS_GlmS_GlmD_2"/>
    <property type="match status" value="1"/>
</dbReference>
<keyword evidence="5 10" id="KW-0963">Cytoplasm</keyword>
<dbReference type="InterPro" id="IPR029055">
    <property type="entry name" value="Ntn_hydrolases_N"/>
</dbReference>
<dbReference type="EMBL" id="MHSR01000013">
    <property type="protein sequence ID" value="OHA46593.1"/>
    <property type="molecule type" value="Genomic_DNA"/>
</dbReference>
<dbReference type="InterPro" id="IPR005855">
    <property type="entry name" value="GFAT"/>
</dbReference>
<feature type="active site" description="Nucleophile; for GATase activity" evidence="10">
    <location>
        <position position="2"/>
    </location>
</feature>
<comment type="subunit">
    <text evidence="10">Homodimer.</text>
</comment>
<feature type="active site" description="For Fru-6P isomerization activity" evidence="10">
    <location>
        <position position="606"/>
    </location>
</feature>
<organism evidence="13 14">
    <name type="scientific">Candidatus Terrybacteria bacterium RIFCSPHIGHO2_01_FULL_43_35</name>
    <dbReference type="NCBI Taxonomy" id="1802361"/>
    <lineage>
        <taxon>Bacteria</taxon>
        <taxon>Candidatus Terryibacteriota</taxon>
    </lineage>
</organism>
<dbReference type="Gene3D" id="3.60.20.10">
    <property type="entry name" value="Glutamine Phosphoribosylpyrophosphate, subunit 1, domain 1"/>
    <property type="match status" value="1"/>
</dbReference>
<gene>
    <name evidence="10" type="primary">glmS</name>
    <name evidence="13" type="ORF">A2828_01660</name>
</gene>
<dbReference type="SUPFAM" id="SSF56235">
    <property type="entry name" value="N-terminal nucleophile aminohydrolases (Ntn hydrolases)"/>
    <property type="match status" value="1"/>
</dbReference>
<evidence type="ECO:0000256" key="8">
    <source>
        <dbReference type="ARBA" id="ARBA00022737"/>
    </source>
</evidence>